<dbReference type="STRING" id="1301098.PKB_2321"/>
<dbReference type="PATRIC" id="fig|1301098.3.peg.2323"/>
<feature type="domain" description="Bro-N" evidence="1">
    <location>
        <begin position="11"/>
        <end position="117"/>
    </location>
</feature>
<gene>
    <name evidence="2" type="ORF">PKB_2321</name>
</gene>
<dbReference type="KEGG" id="pkc:PKB_2321"/>
<dbReference type="AlphaFoldDB" id="A0A024HGV1"/>
<reference evidence="2 3" key="1">
    <citation type="submission" date="2013-03" db="EMBL/GenBank/DDBJ databases">
        <authorList>
            <person name="Linke B."/>
        </authorList>
    </citation>
    <scope>NUCLEOTIDE SEQUENCE [LARGE SCALE GENOMIC DNA]</scope>
    <source>
        <strain evidence="2 3">B13</strain>
    </source>
</reference>
<evidence type="ECO:0000313" key="3">
    <source>
        <dbReference type="Proteomes" id="UP000025241"/>
    </source>
</evidence>
<dbReference type="PANTHER" id="PTHR36180:SF2">
    <property type="entry name" value="BRO FAMILY PROTEIN"/>
    <property type="match status" value="1"/>
</dbReference>
<keyword evidence="3" id="KW-1185">Reference proteome</keyword>
<organism evidence="2 3">
    <name type="scientific">Pseudomonas knackmussii (strain DSM 6978 / CCUG 54928 / LMG 23759 / B13)</name>
    <dbReference type="NCBI Taxonomy" id="1301098"/>
    <lineage>
        <taxon>Bacteria</taxon>
        <taxon>Pseudomonadati</taxon>
        <taxon>Pseudomonadota</taxon>
        <taxon>Gammaproteobacteria</taxon>
        <taxon>Pseudomonadales</taxon>
        <taxon>Pseudomonadaceae</taxon>
        <taxon>Pseudomonas</taxon>
    </lineage>
</organism>
<dbReference type="PANTHER" id="PTHR36180">
    <property type="entry name" value="DNA-BINDING PROTEIN-RELATED-RELATED"/>
    <property type="match status" value="1"/>
</dbReference>
<dbReference type="InterPro" id="IPR003497">
    <property type="entry name" value="BRO_N_domain"/>
</dbReference>
<dbReference type="PROSITE" id="PS51750">
    <property type="entry name" value="BRO_N"/>
    <property type="match status" value="1"/>
</dbReference>
<proteinExistence type="predicted"/>
<sequence>MNPALSFPSDSALIPTVFIRHHRQLRAVLIEQQAWFVAGDLARLTNSHINERIVHKLDADQHRTALLLNSHGECEEELLLSDSGVYALLMVNFYHPENRSLRQWLSNDVLPALRDAQQHNPHLPRRRVAPALGRELGLLEWQGSVWVRLGDAVRMMEIGS</sequence>
<evidence type="ECO:0000313" key="2">
    <source>
        <dbReference type="EMBL" id="CDF83668.1"/>
    </source>
</evidence>
<dbReference type="RefSeq" id="WP_043251817.1">
    <property type="nucleotide sequence ID" value="NZ_HG322950.1"/>
</dbReference>
<accession>A0A024HGV1</accession>
<dbReference type="eggNOG" id="COG3617">
    <property type="taxonomic scope" value="Bacteria"/>
</dbReference>
<dbReference type="OrthoDB" id="6982796at2"/>
<dbReference type="HOGENOM" id="CLU_114099_1_0_6"/>
<dbReference type="Proteomes" id="UP000025241">
    <property type="component" value="Chromosome I"/>
</dbReference>
<name>A0A024HGV1_PSEKB</name>
<dbReference type="SMART" id="SM01040">
    <property type="entry name" value="Bro-N"/>
    <property type="match status" value="1"/>
</dbReference>
<dbReference type="EMBL" id="HG322950">
    <property type="protein sequence ID" value="CDF83668.1"/>
    <property type="molecule type" value="Genomic_DNA"/>
</dbReference>
<protein>
    <recommendedName>
        <fullName evidence="1">Bro-N domain-containing protein</fullName>
    </recommendedName>
</protein>
<evidence type="ECO:0000259" key="1">
    <source>
        <dbReference type="PROSITE" id="PS51750"/>
    </source>
</evidence>
<reference evidence="2 3" key="2">
    <citation type="submission" date="2014-05" db="EMBL/GenBank/DDBJ databases">
        <title>Genome sequence of the 3-chlorobenzoate degrading bacterium Pseudomonas knackmussii B13 shows multiple evidence for horizontal gene transfer.</title>
        <authorList>
            <person name="Miyazaki R."/>
            <person name="Bertelli C."/>
            <person name="Falquet L."/>
            <person name="Robinson-Rechavi M."/>
            <person name="Gharib W."/>
            <person name="Roy S."/>
            <person name="Van der Meer J.R."/>
        </authorList>
    </citation>
    <scope>NUCLEOTIDE SEQUENCE [LARGE SCALE GENOMIC DNA]</scope>
    <source>
        <strain evidence="2 3">B13</strain>
    </source>
</reference>